<dbReference type="AlphaFoldDB" id="A0A1M4EAK4"/>
<name>A0A1M4EAK4_9ACTN</name>
<dbReference type="EMBL" id="LT559118">
    <property type="protein sequence ID" value="SBO95643.1"/>
    <property type="molecule type" value="Genomic_DNA"/>
</dbReference>
<protein>
    <submittedName>
        <fullName evidence="1">Uncharacterized protein</fullName>
    </submittedName>
</protein>
<proteinExistence type="predicted"/>
<gene>
    <name evidence="1" type="ORF">BN4615_P5159</name>
</gene>
<organism evidence="1">
    <name type="scientific">Nonomuraea gerenzanensis</name>
    <dbReference type="NCBI Taxonomy" id="93944"/>
    <lineage>
        <taxon>Bacteria</taxon>
        <taxon>Bacillati</taxon>
        <taxon>Actinomycetota</taxon>
        <taxon>Actinomycetes</taxon>
        <taxon>Streptosporangiales</taxon>
        <taxon>Streptosporangiaceae</taxon>
        <taxon>Nonomuraea</taxon>
    </lineage>
</organism>
<accession>A0A1M4EAK4</accession>
<sequence>MRFWRGTGAGVLLLLTAAAGGGPARVPVPDRELTDAERIVLERAEDVLTRQCMRRHGFRYHTAQPPTVEERRGTGYVLADVAWAREHGYGTRIKERWLAAKQHNPNVAYYATLSPADRQRYDRALEGGPDRSRISVGLPAGGTVTSVMGGCTATANEALYGDRATWFRAEKVATNLRPLYVPAIMRDTRFATALAAWRRCMAARGQRYADPSEIRARLPRLTKDLSPDEAHVFEVRLAVAEATCARQTPLLATARALEDHYRAEAARPYAGELALHHRLEFEALERARRITGS</sequence>
<evidence type="ECO:0000313" key="1">
    <source>
        <dbReference type="EMBL" id="SBO95643.1"/>
    </source>
</evidence>
<reference evidence="1" key="1">
    <citation type="submission" date="2016-04" db="EMBL/GenBank/DDBJ databases">
        <authorList>
            <person name="Evans L.H."/>
            <person name="Alamgir A."/>
            <person name="Owens N."/>
            <person name="Weber N.D."/>
            <person name="Virtaneva K."/>
            <person name="Barbian K."/>
            <person name="Babar A."/>
            <person name="Rosenke K."/>
        </authorList>
    </citation>
    <scope>NUCLEOTIDE SEQUENCE</scope>
    <source>
        <strain evidence="1">Nono1</strain>
    </source>
</reference>